<dbReference type="Proteomes" id="UP000189703">
    <property type="component" value="Unplaced"/>
</dbReference>
<name>A0A1U7YX77_NELNU</name>
<proteinExistence type="predicted"/>
<dbReference type="eggNOG" id="ENOG502S57T">
    <property type="taxonomic scope" value="Eukaryota"/>
</dbReference>
<dbReference type="Pfam" id="PF12776">
    <property type="entry name" value="Myb_DNA-bind_3"/>
    <property type="match status" value="1"/>
</dbReference>
<dbReference type="GeneID" id="104588761"/>
<evidence type="ECO:0000313" key="1">
    <source>
        <dbReference type="Proteomes" id="UP000189703"/>
    </source>
</evidence>
<sequence length="304" mass="35026">MSTSRLLLQQSIDDAPTSTANWTLELENTYIDIMVDHVKKGDRNTTTFSKPAWRQIREEFYIQTGRKYDLKQFKNKFNLLRARYRVFKKLLTLPPGFSWDPVLKTASAPDDVWDDYIKDNPDAKRFRRAGCPEYDQLEIIFGDATTSGNTASASTQDLPSTDDDVEKREVDIPFALPFYAPFEACITSNMSEDVEGDLDDNTCHRSRTPSSTHRGKRERTFEMSDAIKFMAQASNRRTNALIERAEKYSIAKCIEILEGMEGLPMRTYLKATKMFQEKGWRETFIEMSEDRRKGWLEGVASGEI</sequence>
<dbReference type="PANTHER" id="PTHR47584:SF14">
    <property type="entry name" value="L10-INTERACTING MYB DOMAIN-CONTAINING PROTEIN-LIKE"/>
    <property type="match status" value="1"/>
</dbReference>
<protein>
    <submittedName>
        <fullName evidence="2">L10-interacting MYB domain-containing protein-like</fullName>
    </submittedName>
</protein>
<gene>
    <name evidence="2" type="primary">LOC104588761</name>
</gene>
<dbReference type="InterPro" id="IPR045026">
    <property type="entry name" value="LIMYB"/>
</dbReference>
<evidence type="ECO:0000313" key="2">
    <source>
        <dbReference type="RefSeq" id="XP_010245132.1"/>
    </source>
</evidence>
<dbReference type="OrthoDB" id="686198at2759"/>
<dbReference type="PANTHER" id="PTHR47584">
    <property type="match status" value="1"/>
</dbReference>
<dbReference type="KEGG" id="nnu:104588761"/>
<keyword evidence="1" id="KW-1185">Reference proteome</keyword>
<dbReference type="RefSeq" id="XP_010245132.1">
    <property type="nucleotide sequence ID" value="XM_010246830.2"/>
</dbReference>
<accession>A0A1U7YX77</accession>
<dbReference type="OMA" id="WREIFIN"/>
<dbReference type="AlphaFoldDB" id="A0A1U7YX77"/>
<dbReference type="InterPro" id="IPR024752">
    <property type="entry name" value="Myb/SANT-like_dom"/>
</dbReference>
<organism evidence="1 2">
    <name type="scientific">Nelumbo nucifera</name>
    <name type="common">Sacred lotus</name>
    <dbReference type="NCBI Taxonomy" id="4432"/>
    <lineage>
        <taxon>Eukaryota</taxon>
        <taxon>Viridiplantae</taxon>
        <taxon>Streptophyta</taxon>
        <taxon>Embryophyta</taxon>
        <taxon>Tracheophyta</taxon>
        <taxon>Spermatophyta</taxon>
        <taxon>Magnoliopsida</taxon>
        <taxon>Proteales</taxon>
        <taxon>Nelumbonaceae</taxon>
        <taxon>Nelumbo</taxon>
    </lineage>
</organism>
<reference evidence="2" key="1">
    <citation type="submission" date="2025-08" db="UniProtKB">
        <authorList>
            <consortium name="RefSeq"/>
        </authorList>
    </citation>
    <scope>IDENTIFICATION</scope>
</reference>